<evidence type="ECO:0000313" key="3">
    <source>
        <dbReference type="EMBL" id="STP11596.1"/>
    </source>
</evidence>
<gene>
    <name evidence="3" type="ORF">NCTC12219_01493</name>
</gene>
<dbReference type="Pfam" id="PF01531">
    <property type="entry name" value="Glyco_transf_11"/>
    <property type="match status" value="1"/>
</dbReference>
<organism evidence="3 4">
    <name type="scientific">Helicobacter cinaedi</name>
    <dbReference type="NCBI Taxonomy" id="213"/>
    <lineage>
        <taxon>Bacteria</taxon>
        <taxon>Pseudomonadati</taxon>
        <taxon>Campylobacterota</taxon>
        <taxon>Epsilonproteobacteria</taxon>
        <taxon>Campylobacterales</taxon>
        <taxon>Helicobacteraceae</taxon>
        <taxon>Helicobacter</taxon>
    </lineage>
</organism>
<sequence>MRVAVFYGSKDNVWYLFGNFGYTTHFYHNGKSGGAKCLLELVVDWGIKCFITLLLRQCSKRETKFFLLLPVMILLRGGGGGVENIRLLEIEHFNLSIPLCKDKKMIISYLIRHDVLLPFKYLWKKFLYSIKNDGRDYGPDPFESYAHIVWGERGVFNDRVMRNYLDNSFSPHAFPWGINMSMVYCDEVCSMLRNDFVLNKPLQEHNQALKNRIDSIEESVFLHIRRGDYLQSQGLYVTLGTTYYQVALEIIKSKVKHPHIFIFSNDIDWCEKHLAKYIDFSGCDVEFVKGNTEGDAAEEMELMRSCQHAIIANSTFSWWAAYLMKNPNKIVVMSQEYLNDSSQFPVKQFIAPKGWFLVDHVWGNVDVV</sequence>
<dbReference type="GO" id="GO:0005975">
    <property type="term" value="P:carbohydrate metabolic process"/>
    <property type="evidence" value="ECO:0007669"/>
    <property type="project" value="InterPro"/>
</dbReference>
<dbReference type="EMBL" id="UGHX01000001">
    <property type="protein sequence ID" value="STP11596.1"/>
    <property type="molecule type" value="Genomic_DNA"/>
</dbReference>
<keyword evidence="1 3" id="KW-0328">Glycosyltransferase</keyword>
<dbReference type="GO" id="GO:0016020">
    <property type="term" value="C:membrane"/>
    <property type="evidence" value="ECO:0007669"/>
    <property type="project" value="InterPro"/>
</dbReference>
<keyword evidence="2 3" id="KW-0808">Transferase</keyword>
<dbReference type="InterPro" id="IPR002516">
    <property type="entry name" value="Glyco_trans_11"/>
</dbReference>
<dbReference type="PANTHER" id="PTHR11927:SF9">
    <property type="entry name" value="L-FUCOSYLTRANSFERASE"/>
    <property type="match status" value="1"/>
</dbReference>
<evidence type="ECO:0000256" key="1">
    <source>
        <dbReference type="ARBA" id="ARBA00022676"/>
    </source>
</evidence>
<evidence type="ECO:0000313" key="4">
    <source>
        <dbReference type="Proteomes" id="UP000255103"/>
    </source>
</evidence>
<reference evidence="3 4" key="1">
    <citation type="submission" date="2018-06" db="EMBL/GenBank/DDBJ databases">
        <authorList>
            <consortium name="Pathogen Informatics"/>
            <person name="Doyle S."/>
        </authorList>
    </citation>
    <scope>NUCLEOTIDE SEQUENCE [LARGE SCALE GENOMIC DNA]</scope>
    <source>
        <strain evidence="3 4">NCTC12219</strain>
    </source>
</reference>
<dbReference type="PANTHER" id="PTHR11927">
    <property type="entry name" value="GALACTOSIDE 2-L-FUCOSYLTRANSFERASE"/>
    <property type="match status" value="1"/>
</dbReference>
<dbReference type="AlphaFoldDB" id="A0A377JUL5"/>
<dbReference type="CDD" id="cd11301">
    <property type="entry name" value="Fut1_Fut2_like"/>
    <property type="match status" value="1"/>
</dbReference>
<accession>A0A377JUL5</accession>
<name>A0A377JUL5_9HELI</name>
<protein>
    <submittedName>
        <fullName evidence="3">Alpha-1,2-fucosyltransferase</fullName>
    </submittedName>
</protein>
<dbReference type="GO" id="GO:0008107">
    <property type="term" value="F:galactoside 2-alpha-L-fucosyltransferase activity"/>
    <property type="evidence" value="ECO:0007669"/>
    <property type="project" value="InterPro"/>
</dbReference>
<evidence type="ECO:0000256" key="2">
    <source>
        <dbReference type="ARBA" id="ARBA00022679"/>
    </source>
</evidence>
<dbReference type="Proteomes" id="UP000255103">
    <property type="component" value="Unassembled WGS sequence"/>
</dbReference>
<proteinExistence type="predicted"/>